<feature type="transmembrane region" description="Helical" evidence="7">
    <location>
        <begin position="271"/>
        <end position="291"/>
    </location>
</feature>
<dbReference type="OrthoDB" id="4325372at2"/>
<reference evidence="10" key="1">
    <citation type="submission" date="2016-10" db="EMBL/GenBank/DDBJ databases">
        <authorList>
            <person name="Varghese N."/>
            <person name="Submissions S."/>
        </authorList>
    </citation>
    <scope>NUCLEOTIDE SEQUENCE [LARGE SCALE GENOMIC DNA]</scope>
    <source>
        <strain evidence="10">CGMCC 4.3568</strain>
    </source>
</reference>
<proteinExistence type="predicted"/>
<dbReference type="InterPro" id="IPR011701">
    <property type="entry name" value="MFS"/>
</dbReference>
<dbReference type="PANTHER" id="PTHR42718">
    <property type="entry name" value="MAJOR FACILITATOR SUPERFAMILY MULTIDRUG TRANSPORTER MFSC"/>
    <property type="match status" value="1"/>
</dbReference>
<feature type="transmembrane region" description="Helical" evidence="7">
    <location>
        <begin position="203"/>
        <end position="221"/>
    </location>
</feature>
<gene>
    <name evidence="9" type="ORF">SAMN05216266_14322</name>
</gene>
<feature type="transmembrane region" description="Helical" evidence="7">
    <location>
        <begin position="168"/>
        <end position="191"/>
    </location>
</feature>
<evidence type="ECO:0000313" key="10">
    <source>
        <dbReference type="Proteomes" id="UP000243799"/>
    </source>
</evidence>
<protein>
    <submittedName>
        <fullName evidence="9">Drug resistance transporter, EmrB/QacA subfamily</fullName>
    </submittedName>
</protein>
<dbReference type="InterPro" id="IPR036259">
    <property type="entry name" value="MFS_trans_sf"/>
</dbReference>
<keyword evidence="2" id="KW-0813">Transport</keyword>
<feature type="transmembrane region" description="Helical" evidence="7">
    <location>
        <begin position="337"/>
        <end position="358"/>
    </location>
</feature>
<evidence type="ECO:0000256" key="6">
    <source>
        <dbReference type="ARBA" id="ARBA00023136"/>
    </source>
</evidence>
<dbReference type="Gene3D" id="1.20.1720.10">
    <property type="entry name" value="Multidrug resistance protein D"/>
    <property type="match status" value="1"/>
</dbReference>
<feature type="transmembrane region" description="Helical" evidence="7">
    <location>
        <begin position="233"/>
        <end position="250"/>
    </location>
</feature>
<evidence type="ECO:0000256" key="3">
    <source>
        <dbReference type="ARBA" id="ARBA00022475"/>
    </source>
</evidence>
<evidence type="ECO:0000256" key="2">
    <source>
        <dbReference type="ARBA" id="ARBA00022448"/>
    </source>
</evidence>
<keyword evidence="6 7" id="KW-0472">Membrane</keyword>
<keyword evidence="10" id="KW-1185">Reference proteome</keyword>
<organism evidence="9 10">
    <name type="scientific">Amycolatopsis marina</name>
    <dbReference type="NCBI Taxonomy" id="490629"/>
    <lineage>
        <taxon>Bacteria</taxon>
        <taxon>Bacillati</taxon>
        <taxon>Actinomycetota</taxon>
        <taxon>Actinomycetes</taxon>
        <taxon>Pseudonocardiales</taxon>
        <taxon>Pseudonocardiaceae</taxon>
        <taxon>Amycolatopsis</taxon>
    </lineage>
</organism>
<feature type="transmembrane region" description="Helical" evidence="7">
    <location>
        <begin position="439"/>
        <end position="457"/>
    </location>
</feature>
<evidence type="ECO:0000256" key="7">
    <source>
        <dbReference type="SAM" id="Phobius"/>
    </source>
</evidence>
<dbReference type="GO" id="GO:0022857">
    <property type="term" value="F:transmembrane transporter activity"/>
    <property type="evidence" value="ECO:0007669"/>
    <property type="project" value="InterPro"/>
</dbReference>
<dbReference type="AlphaFoldDB" id="A0A1I1CVK7"/>
<accession>A0A1I1CVK7</accession>
<evidence type="ECO:0000256" key="4">
    <source>
        <dbReference type="ARBA" id="ARBA00022692"/>
    </source>
</evidence>
<comment type="subcellular location">
    <subcellularLocation>
        <location evidence="1">Cell membrane</location>
        <topology evidence="1">Multi-pass membrane protein</topology>
    </subcellularLocation>
</comment>
<dbReference type="PROSITE" id="PS50850">
    <property type="entry name" value="MFS"/>
    <property type="match status" value="1"/>
</dbReference>
<dbReference type="Gene3D" id="1.20.1250.20">
    <property type="entry name" value="MFS general substrate transporter like domains"/>
    <property type="match status" value="1"/>
</dbReference>
<feature type="transmembrane region" description="Helical" evidence="7">
    <location>
        <begin position="82"/>
        <end position="99"/>
    </location>
</feature>
<keyword evidence="5 7" id="KW-1133">Transmembrane helix</keyword>
<sequence length="477" mass="49406">MNVERARDPGSARLVLTLACTAQFMVVLDVSVVNVALPSIQQSLGFDTADLSWVVNAYALVFAGFLLLGGRLADLFGQRRTVLIGLALFSASSLIAGLAETPAVLVTARAVQGLGAAVLAPASLTMLTTTFPEGAPRVRALAAWTAVGLAGGTAGNLIGGVLTTYLSWRWVLLINVPFGALAILPAIRFLATGTGHRTRRLDLPGAMLVTAGLLTLAYGIVRTREHGWSEPGTIGALSLGAGLLMTFVVVETRLAPVPLLPLRLLRLRTVTVGNIVLVLTGACLVPMWYFLSLTMQHVLHLDALHTGLGFLPHTVLTILVGTQVVPRLMRRADGRTLIITGTLIAAGGFLWQSSITAADDYFSGILGPAILVSAGTGLLNTPVTATATSGVPEHDAGAASGLTNTAKQVGGALGLAVLATVTGGTGNTPENLVADYRSAFGIISAVLVLSAAFALFLPRAPDSGTPRPQGQQDRRAV</sequence>
<dbReference type="GO" id="GO:0005886">
    <property type="term" value="C:plasma membrane"/>
    <property type="evidence" value="ECO:0007669"/>
    <property type="project" value="UniProtKB-SubCell"/>
</dbReference>
<dbReference type="CDD" id="cd17321">
    <property type="entry name" value="MFS_MMR_MDR_like"/>
    <property type="match status" value="1"/>
</dbReference>
<keyword evidence="3" id="KW-1003">Cell membrane</keyword>
<dbReference type="SUPFAM" id="SSF103473">
    <property type="entry name" value="MFS general substrate transporter"/>
    <property type="match status" value="1"/>
</dbReference>
<evidence type="ECO:0000256" key="5">
    <source>
        <dbReference type="ARBA" id="ARBA00022989"/>
    </source>
</evidence>
<evidence type="ECO:0000256" key="1">
    <source>
        <dbReference type="ARBA" id="ARBA00004651"/>
    </source>
</evidence>
<name>A0A1I1CVK7_9PSEU</name>
<feature type="transmembrane region" description="Helical" evidence="7">
    <location>
        <begin position="303"/>
        <end position="325"/>
    </location>
</feature>
<dbReference type="InterPro" id="IPR020846">
    <property type="entry name" value="MFS_dom"/>
</dbReference>
<dbReference type="Pfam" id="PF07690">
    <property type="entry name" value="MFS_1"/>
    <property type="match status" value="1"/>
</dbReference>
<feature type="transmembrane region" description="Helical" evidence="7">
    <location>
        <begin position="12"/>
        <end position="33"/>
    </location>
</feature>
<feature type="transmembrane region" description="Helical" evidence="7">
    <location>
        <begin position="141"/>
        <end position="162"/>
    </location>
</feature>
<feature type="domain" description="Major facilitator superfamily (MFS) profile" evidence="8">
    <location>
        <begin position="15"/>
        <end position="462"/>
    </location>
</feature>
<keyword evidence="4 7" id="KW-0812">Transmembrane</keyword>
<dbReference type="RefSeq" id="WP_091679929.1">
    <property type="nucleotide sequence ID" value="NZ_FOKG01000043.1"/>
</dbReference>
<evidence type="ECO:0000259" key="8">
    <source>
        <dbReference type="PROSITE" id="PS50850"/>
    </source>
</evidence>
<feature type="transmembrane region" description="Helical" evidence="7">
    <location>
        <begin position="53"/>
        <end position="70"/>
    </location>
</feature>
<dbReference type="EMBL" id="FOKG01000043">
    <property type="protein sequence ID" value="SFB64453.1"/>
    <property type="molecule type" value="Genomic_DNA"/>
</dbReference>
<dbReference type="PANTHER" id="PTHR42718:SF46">
    <property type="entry name" value="BLR6921 PROTEIN"/>
    <property type="match status" value="1"/>
</dbReference>
<dbReference type="Proteomes" id="UP000243799">
    <property type="component" value="Unassembled WGS sequence"/>
</dbReference>
<dbReference type="STRING" id="490629.SAMN05216266_14322"/>
<evidence type="ECO:0000313" key="9">
    <source>
        <dbReference type="EMBL" id="SFB64453.1"/>
    </source>
</evidence>